<protein>
    <submittedName>
        <fullName evidence="2">Helix-turn-helix domain-containing protein</fullName>
    </submittedName>
</protein>
<sequence length="87" mass="9541">MTIRGTQCRAARALLGWSQRDLAAVAHIGLRVLMAFENSGKLPKPVVIIAIERTLADHGIEWTEDGDWVGVKIRRSVLDALPPPEGE</sequence>
<accession>A0ABW9Z476</accession>
<gene>
    <name evidence="2" type="ORF">GR303_22920</name>
</gene>
<name>A0ABW9Z476_9HYPH</name>
<dbReference type="Proteomes" id="UP000818323">
    <property type="component" value="Unassembled WGS sequence"/>
</dbReference>
<dbReference type="CDD" id="cd00093">
    <property type="entry name" value="HTH_XRE"/>
    <property type="match status" value="1"/>
</dbReference>
<dbReference type="EMBL" id="JAAAXJ010000030">
    <property type="protein sequence ID" value="NBJ27178.1"/>
    <property type="molecule type" value="Genomic_DNA"/>
</dbReference>
<evidence type="ECO:0000313" key="2">
    <source>
        <dbReference type="EMBL" id="NBJ27178.1"/>
    </source>
</evidence>
<evidence type="ECO:0000259" key="1">
    <source>
        <dbReference type="Pfam" id="PF01381"/>
    </source>
</evidence>
<dbReference type="InterPro" id="IPR001387">
    <property type="entry name" value="Cro/C1-type_HTH"/>
</dbReference>
<dbReference type="Gene3D" id="1.10.260.40">
    <property type="entry name" value="lambda repressor-like DNA-binding domains"/>
    <property type="match status" value="1"/>
</dbReference>
<reference evidence="2 3" key="1">
    <citation type="submission" date="2020-01" db="EMBL/GenBank/DDBJ databases">
        <title>Microvirga sp. nov., an arsenate reduction bacterium isolated from Tibet hotspring sediments.</title>
        <authorList>
            <person name="Yuan C.-G."/>
        </authorList>
    </citation>
    <scope>NUCLEOTIDE SEQUENCE [LARGE SCALE GENOMIC DNA]</scope>
    <source>
        <strain evidence="2 3">SYSU G3D203</strain>
    </source>
</reference>
<dbReference type="Pfam" id="PF01381">
    <property type="entry name" value="HTH_3"/>
    <property type="match status" value="1"/>
</dbReference>
<keyword evidence="3" id="KW-1185">Reference proteome</keyword>
<dbReference type="RefSeq" id="WP_161726577.1">
    <property type="nucleotide sequence ID" value="NZ_JAAAXI010000039.1"/>
</dbReference>
<organism evidence="2 3">
    <name type="scientific">Microvirga arsenatis</name>
    <dbReference type="NCBI Taxonomy" id="2692265"/>
    <lineage>
        <taxon>Bacteria</taxon>
        <taxon>Pseudomonadati</taxon>
        <taxon>Pseudomonadota</taxon>
        <taxon>Alphaproteobacteria</taxon>
        <taxon>Hyphomicrobiales</taxon>
        <taxon>Methylobacteriaceae</taxon>
        <taxon>Microvirga</taxon>
    </lineage>
</organism>
<dbReference type="InterPro" id="IPR010982">
    <property type="entry name" value="Lambda_DNA-bd_dom_sf"/>
</dbReference>
<evidence type="ECO:0000313" key="3">
    <source>
        <dbReference type="Proteomes" id="UP000818323"/>
    </source>
</evidence>
<dbReference type="SUPFAM" id="SSF47413">
    <property type="entry name" value="lambda repressor-like DNA-binding domains"/>
    <property type="match status" value="1"/>
</dbReference>
<feature type="domain" description="HTH cro/C1-type" evidence="1">
    <location>
        <begin position="9"/>
        <end position="55"/>
    </location>
</feature>
<comment type="caution">
    <text evidence="2">The sequence shown here is derived from an EMBL/GenBank/DDBJ whole genome shotgun (WGS) entry which is preliminary data.</text>
</comment>
<proteinExistence type="predicted"/>